<dbReference type="Pfam" id="PF08530">
    <property type="entry name" value="PepX_C"/>
    <property type="match status" value="1"/>
</dbReference>
<dbReference type="EMBL" id="SNWP01000010">
    <property type="protein sequence ID" value="TDO28852.1"/>
    <property type="molecule type" value="Genomic_DNA"/>
</dbReference>
<evidence type="ECO:0000313" key="4">
    <source>
        <dbReference type="EMBL" id="TDO28852.1"/>
    </source>
</evidence>
<evidence type="ECO:0000256" key="2">
    <source>
        <dbReference type="SAM" id="SignalP"/>
    </source>
</evidence>
<name>A0A4R6J0W1_9BACT</name>
<comment type="caution">
    <text evidence="4">The sequence shown here is derived from an EMBL/GenBank/DDBJ whole genome shotgun (WGS) entry which is preliminary data.</text>
</comment>
<dbReference type="OrthoDB" id="319764at2"/>
<proteinExistence type="predicted"/>
<dbReference type="GO" id="GO:0008239">
    <property type="term" value="F:dipeptidyl-peptidase activity"/>
    <property type="evidence" value="ECO:0007669"/>
    <property type="project" value="InterPro"/>
</dbReference>
<gene>
    <name evidence="4" type="ORF">BC659_0933</name>
</gene>
<accession>A0A4R6J0W1</accession>
<dbReference type="Gene3D" id="2.60.120.260">
    <property type="entry name" value="Galactose-binding domain-like"/>
    <property type="match status" value="1"/>
</dbReference>
<dbReference type="AlphaFoldDB" id="A0A4R6J0W1"/>
<dbReference type="SUPFAM" id="SSF49785">
    <property type="entry name" value="Galactose-binding domain-like"/>
    <property type="match status" value="1"/>
</dbReference>
<evidence type="ECO:0000313" key="5">
    <source>
        <dbReference type="Proteomes" id="UP000295741"/>
    </source>
</evidence>
<dbReference type="InterPro" id="IPR005674">
    <property type="entry name" value="CocE/Ser_esterase"/>
</dbReference>
<keyword evidence="5" id="KW-1185">Reference proteome</keyword>
<dbReference type="Gene3D" id="1.10.3020.10">
    <property type="entry name" value="alpha-amino acid ester hydrolase ( Helical cap domain)"/>
    <property type="match status" value="1"/>
</dbReference>
<reference evidence="4 5" key="1">
    <citation type="submission" date="2019-03" db="EMBL/GenBank/DDBJ databases">
        <title>Genomic Encyclopedia of Archaeal and Bacterial Type Strains, Phase II (KMG-II): from individual species to whole genera.</title>
        <authorList>
            <person name="Goeker M."/>
        </authorList>
    </citation>
    <scope>NUCLEOTIDE SEQUENCE [LARGE SCALE GENOMIC DNA]</scope>
    <source>
        <strain evidence="4 5">DSM 28323</strain>
    </source>
</reference>
<dbReference type="InterPro" id="IPR029058">
    <property type="entry name" value="AB_hydrolase_fold"/>
</dbReference>
<organism evidence="4 5">
    <name type="scientific">Sediminibacterium goheungense</name>
    <dbReference type="NCBI Taxonomy" id="1086393"/>
    <lineage>
        <taxon>Bacteria</taxon>
        <taxon>Pseudomonadati</taxon>
        <taxon>Bacteroidota</taxon>
        <taxon>Chitinophagia</taxon>
        <taxon>Chitinophagales</taxon>
        <taxon>Chitinophagaceae</taxon>
        <taxon>Sediminibacterium</taxon>
    </lineage>
</organism>
<dbReference type="Proteomes" id="UP000295741">
    <property type="component" value="Unassembled WGS sequence"/>
</dbReference>
<dbReference type="SMART" id="SM00939">
    <property type="entry name" value="PepX_C"/>
    <property type="match status" value="1"/>
</dbReference>
<dbReference type="SUPFAM" id="SSF53474">
    <property type="entry name" value="alpha/beta-Hydrolases"/>
    <property type="match status" value="1"/>
</dbReference>
<feature type="chain" id="PRO_5020345442" description="Xaa-Pro dipeptidyl-peptidase C-terminal domain-containing protein" evidence="2">
    <location>
        <begin position="21"/>
        <end position="577"/>
    </location>
</feature>
<dbReference type="Gene3D" id="3.40.50.1820">
    <property type="entry name" value="alpha/beta hydrolase"/>
    <property type="match status" value="1"/>
</dbReference>
<dbReference type="InterPro" id="IPR008979">
    <property type="entry name" value="Galactose-bd-like_sf"/>
</dbReference>
<dbReference type="NCBIfam" id="TIGR00976">
    <property type="entry name" value="CocE_NonD"/>
    <property type="match status" value="1"/>
</dbReference>
<evidence type="ECO:0000259" key="3">
    <source>
        <dbReference type="SMART" id="SM00939"/>
    </source>
</evidence>
<feature type="signal peptide" evidence="2">
    <location>
        <begin position="1"/>
        <end position="20"/>
    </location>
</feature>
<keyword evidence="2" id="KW-0732">Signal</keyword>
<dbReference type="InterPro" id="IPR000383">
    <property type="entry name" value="Xaa-Pro-like_dom"/>
</dbReference>
<sequence length="577" mass="66124">MIKLFIMAVCCLGASLCVKANNTTGRDTLIKGAYYHVYDSVLIPSKDGAVISALVVLKKEQQQPLPVILQFTIYARHTDIKKAIEAAEKGYVGVMAYSRGKRYGTGEITPYEHDAKDVYEVIDWISKQKWCNGKIGMYGGSYNGFTQWAATKRMHPALKTIVPSATVAPGLDVPMMNNVIMSFPFSWTYYVSNNRFLDTEDYNSPKWKELEYQWFQQGLAYRALDSLVEGRPRNKIFQTWLQHPTYDAYWQNMIPYKHEFANIDIPVLTTTGYYDGGQVGALYYTREHNKYKPGAEHYVIIGPYGHFGSQGHPDTVYHGYTIDAVANISIHNIIYEWFDYILKGKPKPAFLKDKINYQPMASNEWKHAASLDKVSNDTLTFYLDHKNEGLLNRKKPTQPGYSNMELDFADRSSMNSYFYEFRIIWDSLFSGGGVMYKSKPFETATEFTGCFTGNLKVTINKRDMDYSAVLFEQLPDGRYFYLSYFMGRASYARDNTKRQLLIPGKKTTLPFTNSYFTSRKIAKGSRLVLIVNVNKSQSEQINYGTGKDVSSETIQDAKEPLKIRWHNDGFIKIPVKR</sequence>
<dbReference type="InterPro" id="IPR013736">
    <property type="entry name" value="Xaa-Pro_dipept_C"/>
</dbReference>
<feature type="domain" description="Xaa-Pro dipeptidyl-peptidase C-terminal" evidence="3">
    <location>
        <begin position="335"/>
        <end position="564"/>
    </location>
</feature>
<evidence type="ECO:0000256" key="1">
    <source>
        <dbReference type="ARBA" id="ARBA00022801"/>
    </source>
</evidence>
<protein>
    <recommendedName>
        <fullName evidence="3">Xaa-Pro dipeptidyl-peptidase C-terminal domain-containing protein</fullName>
    </recommendedName>
</protein>
<dbReference type="Pfam" id="PF02129">
    <property type="entry name" value="Peptidase_S15"/>
    <property type="match status" value="1"/>
</dbReference>
<keyword evidence="1" id="KW-0378">Hydrolase</keyword>